<evidence type="ECO:0000259" key="8">
    <source>
        <dbReference type="PROSITE" id="PS50137"/>
    </source>
</evidence>
<dbReference type="PROSITE" id="PS50137">
    <property type="entry name" value="DS_RBD"/>
    <property type="match status" value="1"/>
</dbReference>
<gene>
    <name evidence="10" type="ORF">ODALV1_LOCUS19008</name>
</gene>
<dbReference type="SUPFAM" id="SSF69065">
    <property type="entry name" value="RNase III domain-like"/>
    <property type="match status" value="2"/>
</dbReference>
<sequence length="1603" mass="183060">MPSSERHKNQSRTQNGRENHNHRQHAHSKSTSTSRPPPHKNGVKREAENERKGWSDHNRTQHHHRDKEDGGSASCIKAERENRRRRDEEREQRNGGYDRRRSSDGGRDRSTGAHHLENFRSSGHGLHQGRDHSHNGHHHRSQMSRENRHRSDRDWGADVKRGRDNKQESSKSSPPSGRDREEERNNRSEHGRHRERPTNIERDRTKSCGSAASTHSKVVTNNCRSSGIHTKSALEKRDRQNCGEEKRKGTHDNHAMAPPHSNRNERERHSHPQRSSLPLAKTEIGASHKNNGVLKKCSLPPPSSSSSGDLTKDSYLRQLRDRAISTSATLRKRQRLGETVNPHRRSLSVSARLAPRNRPLHTRSRKPPAPPPKCSSTSPPANKPGKKYASTPLPHASMPPLKRSRLSNVEDSANGSAASMCTTSTTKITFDELSNTNTTADDYEELTKVDKWVRSAPDELYYTRLADGHATATERTQILCDKFSNTLLVKSKEMRVQAELEGSQRMSELIQQEMEQLAEMKKMKKRQKAMCKHNHHHHSNSETNENSPSCSSSSPENNESPVEIGKEEPLSISSSQDKQVDIGDTLECELINEKADESNMTEQVVLANESGRCSPCSSIEEGELREDGEHGENIEKLDGNPKDLSESAVVVQLQQPQQAPSEQSDDAICAANKTMSEHKCKKDCSLEESNEKKDDPESKEKVLKKKRKPKKVEESSSSESDDDDSESDDDSSSDDSSDEGFSMTRSDTANRELERRKKHPRRLHVELWHNDPGLMNDGPVCRCSAKARRFGIRHGFYPGENPIPPCDMFTNNKARLYHYRITISPPKNFLISTPTVINHDGHEYIFEGFSIFSHYKLDLNLPPCKVIRFNIRYDVFVEEERFPESFCVQELLLFETYLFREILELVDLKYDWNENTGCSQFHLMPRFVRQLPDNGQEVLSMNRVLIHLLKSDRELVKEEDLHKLYTVEQSEWQNFADRHKGTIVTKWGMKPCAIRVDQIDRDVSGQEIDDEDGIPFPLIVHFGIRPPQLSYAGNAGYQRAWRRYVKYRHLLSNMPKPSAEDKMKLLKKEMKLQAMRTASNMKRDVTVAISSKGFRTTGICCDLVQHAMLIPVLAAHLRFHRCLETLENTMVYTFQNRYLLQLAMTHPSYRENFGTNPDHARNALTNCGIRQPEYGDRRIHYASTRKRGINTLINIMAKFGADQETESEITHNERLEFLGDAVVEFITSIHLFHIFPDLEEGGLATYRAAIVQNQHLAVLAQALNLDQYMLYAHGSDLCHDSELRHAMANCFEALMGALFLDGTIEAADRVFGNTLFGTSPLLLWRWAHYPKHPLQQEEPKGDRQWVSSHSVLQKLAEFETSIGIEFNHIRLLARAFTDRSLGYNNLTRGSNQRLEFLGDTVLQLISSEYLYRHFPDHHEGHLSLLRSSLVNNRTQSLVCDDLGMPLYAMRGDPKSEMKTKDRADLLEAFLGALYIDKGLKYCHTFCRVCFFPRLSNSITKQEWNDPKSKLQQCCLTLRAMDGREPDIPVYKVTESLGPTNTRTYIVAVYFRGKRLATAQGHSIQEAEMNAAALALEVSGHLFPQLHHQKRIMDKTKKITFKFE</sequence>
<evidence type="ECO:0000256" key="3">
    <source>
        <dbReference type="ARBA" id="ARBA00022759"/>
    </source>
</evidence>
<evidence type="ECO:0000256" key="4">
    <source>
        <dbReference type="ARBA" id="ARBA00022801"/>
    </source>
</evidence>
<evidence type="ECO:0000256" key="2">
    <source>
        <dbReference type="ARBA" id="ARBA00022722"/>
    </source>
</evidence>
<feature type="compositionally biased region" description="Acidic residues" evidence="7">
    <location>
        <begin position="719"/>
        <end position="738"/>
    </location>
</feature>
<keyword evidence="2" id="KW-0540">Nuclease</keyword>
<feature type="compositionally biased region" description="Basic and acidic residues" evidence="7">
    <location>
        <begin position="43"/>
        <end position="59"/>
    </location>
</feature>
<dbReference type="SUPFAM" id="SSF54768">
    <property type="entry name" value="dsRNA-binding domain-like"/>
    <property type="match status" value="1"/>
</dbReference>
<dbReference type="PANTHER" id="PTHR11207">
    <property type="entry name" value="RIBONUCLEASE III"/>
    <property type="match status" value="1"/>
</dbReference>
<dbReference type="InterPro" id="IPR058938">
    <property type="entry name" value="Helical_CED_Drosha"/>
</dbReference>
<name>A0ABP1RCG5_9HEXA</name>
<feature type="compositionally biased region" description="Polar residues" evidence="7">
    <location>
        <begin position="207"/>
        <end position="229"/>
    </location>
</feature>
<dbReference type="SMART" id="SM00358">
    <property type="entry name" value="DSRM"/>
    <property type="match status" value="1"/>
</dbReference>
<feature type="region of interest" description="Disordered" evidence="7">
    <location>
        <begin position="1"/>
        <end position="314"/>
    </location>
</feature>
<feature type="region of interest" description="Disordered" evidence="7">
    <location>
        <begin position="326"/>
        <end position="403"/>
    </location>
</feature>
<dbReference type="PROSITE" id="PS00517">
    <property type="entry name" value="RNASE_3_1"/>
    <property type="match status" value="1"/>
</dbReference>
<dbReference type="InterPro" id="IPR014720">
    <property type="entry name" value="dsRBD_dom"/>
</dbReference>
<reference evidence="10 11" key="1">
    <citation type="submission" date="2024-08" db="EMBL/GenBank/DDBJ databases">
        <authorList>
            <person name="Cucini C."/>
            <person name="Frati F."/>
        </authorList>
    </citation>
    <scope>NUCLEOTIDE SEQUENCE [LARGE SCALE GENOMIC DNA]</scope>
</reference>
<feature type="compositionally biased region" description="Basic and acidic residues" evidence="7">
    <location>
        <begin position="77"/>
        <end position="118"/>
    </location>
</feature>
<dbReference type="InterPro" id="IPR000999">
    <property type="entry name" value="RNase_III_dom"/>
</dbReference>
<comment type="similarity">
    <text evidence="1">Belongs to the ribonuclease III family.</text>
</comment>
<dbReference type="Pfam" id="PF00636">
    <property type="entry name" value="Ribonuclease_3"/>
    <property type="match status" value="1"/>
</dbReference>
<dbReference type="HAMAP" id="MF_00104">
    <property type="entry name" value="RNase_III"/>
    <property type="match status" value="1"/>
</dbReference>
<dbReference type="Proteomes" id="UP001642540">
    <property type="component" value="Unassembled WGS sequence"/>
</dbReference>
<feature type="compositionally biased region" description="Basic and acidic residues" evidence="7">
    <location>
        <begin position="196"/>
        <end position="206"/>
    </location>
</feature>
<feature type="compositionally biased region" description="Basic residues" evidence="7">
    <location>
        <begin position="522"/>
        <end position="538"/>
    </location>
</feature>
<feature type="domain" description="RNase III" evidence="9">
    <location>
        <begin position="1123"/>
        <end position="1303"/>
    </location>
</feature>
<keyword evidence="5 6" id="KW-0694">RNA-binding</keyword>
<feature type="compositionally biased region" description="Basic and acidic residues" evidence="7">
    <location>
        <begin position="625"/>
        <end position="645"/>
    </location>
</feature>
<dbReference type="PANTHER" id="PTHR11207:SF0">
    <property type="entry name" value="RIBONUCLEASE 3"/>
    <property type="match status" value="1"/>
</dbReference>
<evidence type="ECO:0000313" key="10">
    <source>
        <dbReference type="EMBL" id="CAL8120529.1"/>
    </source>
</evidence>
<protein>
    <submittedName>
        <fullName evidence="10">Uncharacterized protein</fullName>
    </submittedName>
</protein>
<evidence type="ECO:0000256" key="6">
    <source>
        <dbReference type="PROSITE-ProRule" id="PRU00266"/>
    </source>
</evidence>
<feature type="domain" description="RNase III" evidence="9">
    <location>
        <begin position="1355"/>
        <end position="1478"/>
    </location>
</feature>
<dbReference type="Gene3D" id="3.30.160.20">
    <property type="match status" value="1"/>
</dbReference>
<keyword evidence="3" id="KW-0255">Endonuclease</keyword>
<keyword evidence="11" id="KW-1185">Reference proteome</keyword>
<feature type="region of interest" description="Disordered" evidence="7">
    <location>
        <begin position="520"/>
        <end position="581"/>
    </location>
</feature>
<accession>A0ABP1RCG5</accession>
<keyword evidence="4" id="KW-0378">Hydrolase</keyword>
<dbReference type="Pfam" id="PF00035">
    <property type="entry name" value="dsrm"/>
    <property type="match status" value="1"/>
</dbReference>
<dbReference type="Pfam" id="PF26050">
    <property type="entry name" value="Helical_CED_Drosha"/>
    <property type="match status" value="1"/>
</dbReference>
<evidence type="ECO:0000256" key="1">
    <source>
        <dbReference type="ARBA" id="ARBA00010183"/>
    </source>
</evidence>
<feature type="region of interest" description="Disordered" evidence="7">
    <location>
        <begin position="606"/>
        <end position="758"/>
    </location>
</feature>
<dbReference type="InterPro" id="IPR011907">
    <property type="entry name" value="RNase_III"/>
</dbReference>
<evidence type="ECO:0000256" key="5">
    <source>
        <dbReference type="ARBA" id="ARBA00022884"/>
    </source>
</evidence>
<dbReference type="InterPro" id="IPR036389">
    <property type="entry name" value="RNase_III_sf"/>
</dbReference>
<feature type="compositionally biased region" description="Basic and acidic residues" evidence="7">
    <location>
        <begin position="143"/>
        <end position="169"/>
    </location>
</feature>
<evidence type="ECO:0000259" key="9">
    <source>
        <dbReference type="PROSITE" id="PS50142"/>
    </source>
</evidence>
<dbReference type="Pfam" id="PF14622">
    <property type="entry name" value="Ribonucleas_3_3"/>
    <property type="match status" value="1"/>
</dbReference>
<dbReference type="CDD" id="cd19877">
    <property type="entry name" value="DSRM_RNAse_III_meta_like"/>
    <property type="match status" value="1"/>
</dbReference>
<dbReference type="InterPro" id="IPR044442">
    <property type="entry name" value="RNAse_III_DSRM__animal"/>
</dbReference>
<feature type="compositionally biased region" description="Basic and acidic residues" evidence="7">
    <location>
        <begin position="177"/>
        <end position="189"/>
    </location>
</feature>
<dbReference type="Gene3D" id="1.10.1520.10">
    <property type="entry name" value="Ribonuclease III domain"/>
    <property type="match status" value="2"/>
</dbReference>
<feature type="compositionally biased region" description="Basic and acidic residues" evidence="7">
    <location>
        <begin position="675"/>
        <end position="701"/>
    </location>
</feature>
<dbReference type="PROSITE" id="PS50142">
    <property type="entry name" value="RNASE_3_2"/>
    <property type="match status" value="2"/>
</dbReference>
<feature type="compositionally biased region" description="Basic and acidic residues" evidence="7">
    <location>
        <begin position="232"/>
        <end position="254"/>
    </location>
</feature>
<organism evidence="10 11">
    <name type="scientific">Orchesella dallaii</name>
    <dbReference type="NCBI Taxonomy" id="48710"/>
    <lineage>
        <taxon>Eukaryota</taxon>
        <taxon>Metazoa</taxon>
        <taxon>Ecdysozoa</taxon>
        <taxon>Arthropoda</taxon>
        <taxon>Hexapoda</taxon>
        <taxon>Collembola</taxon>
        <taxon>Entomobryomorpha</taxon>
        <taxon>Entomobryoidea</taxon>
        <taxon>Orchesellidae</taxon>
        <taxon>Orchesellinae</taxon>
        <taxon>Orchesella</taxon>
    </lineage>
</organism>
<feature type="compositionally biased region" description="Low complexity" evidence="7">
    <location>
        <begin position="647"/>
        <end position="662"/>
    </location>
</feature>
<evidence type="ECO:0000256" key="7">
    <source>
        <dbReference type="SAM" id="MobiDB-lite"/>
    </source>
</evidence>
<feature type="compositionally biased region" description="Low complexity" evidence="7">
    <location>
        <begin position="541"/>
        <end position="561"/>
    </location>
</feature>
<dbReference type="SMART" id="SM00535">
    <property type="entry name" value="RIBOc"/>
    <property type="match status" value="2"/>
</dbReference>
<dbReference type="EMBL" id="CAXLJM020000062">
    <property type="protein sequence ID" value="CAL8120529.1"/>
    <property type="molecule type" value="Genomic_DNA"/>
</dbReference>
<comment type="caution">
    <text evidence="10">The sequence shown here is derived from an EMBL/GenBank/DDBJ whole genome shotgun (WGS) entry which is preliminary data.</text>
</comment>
<proteinExistence type="inferred from homology"/>
<evidence type="ECO:0000313" key="11">
    <source>
        <dbReference type="Proteomes" id="UP001642540"/>
    </source>
</evidence>
<feature type="domain" description="DRBM" evidence="8">
    <location>
        <begin position="1505"/>
        <end position="1580"/>
    </location>
</feature>
<dbReference type="CDD" id="cd00593">
    <property type="entry name" value="RIBOc"/>
    <property type="match status" value="2"/>
</dbReference>